<keyword evidence="2" id="KW-1185">Reference proteome</keyword>
<evidence type="ECO:0000313" key="1">
    <source>
        <dbReference type="EMBL" id="OPJ57977.1"/>
    </source>
</evidence>
<protein>
    <submittedName>
        <fullName evidence="1">Uncharacterized protein</fullName>
    </submittedName>
</protein>
<reference evidence="1 2" key="1">
    <citation type="submission" date="2017-03" db="EMBL/GenBank/DDBJ databases">
        <title>Genome sequence of Clostridium oryzae DSM 28571.</title>
        <authorList>
            <person name="Poehlein A."/>
            <person name="Daniel R."/>
        </authorList>
    </citation>
    <scope>NUCLEOTIDE SEQUENCE [LARGE SCALE GENOMIC DNA]</scope>
    <source>
        <strain evidence="1 2">DSM 28571</strain>
    </source>
</reference>
<dbReference type="STRING" id="1450648.CLORY_38290"/>
<accession>A0A1V4IEL4</accession>
<sequence length="99" mass="11855">MNDMENKTYTLVLVSVDVTKDTLVKSSTDLIVIPYIPIPIRNCLYKYVYIWTIDGEAFWVYLTHVDTDYAMGYKWINNAWQYFQIEHFKIDSYKCFSEN</sequence>
<dbReference type="OrthoDB" id="2068061at2"/>
<name>A0A1V4IEL4_9CLOT</name>
<proteinExistence type="predicted"/>
<organism evidence="1 2">
    <name type="scientific">Clostridium oryzae</name>
    <dbReference type="NCBI Taxonomy" id="1450648"/>
    <lineage>
        <taxon>Bacteria</taxon>
        <taxon>Bacillati</taxon>
        <taxon>Bacillota</taxon>
        <taxon>Clostridia</taxon>
        <taxon>Eubacteriales</taxon>
        <taxon>Clostridiaceae</taxon>
        <taxon>Clostridium</taxon>
    </lineage>
</organism>
<dbReference type="Proteomes" id="UP000190080">
    <property type="component" value="Unassembled WGS sequence"/>
</dbReference>
<evidence type="ECO:0000313" key="2">
    <source>
        <dbReference type="Proteomes" id="UP000190080"/>
    </source>
</evidence>
<comment type="caution">
    <text evidence="1">The sequence shown here is derived from an EMBL/GenBank/DDBJ whole genome shotgun (WGS) entry which is preliminary data.</text>
</comment>
<dbReference type="RefSeq" id="WP_079427489.1">
    <property type="nucleotide sequence ID" value="NZ_MZGV01000067.1"/>
</dbReference>
<gene>
    <name evidence="1" type="ORF">CLORY_38290</name>
</gene>
<dbReference type="AlphaFoldDB" id="A0A1V4IEL4"/>
<dbReference type="EMBL" id="MZGV01000067">
    <property type="protein sequence ID" value="OPJ57977.1"/>
    <property type="molecule type" value="Genomic_DNA"/>
</dbReference>